<dbReference type="VEuPathDB" id="GiardiaDB:QR46_3616"/>
<proteinExistence type="predicted"/>
<feature type="region of interest" description="Disordered" evidence="1">
    <location>
        <begin position="1"/>
        <end position="251"/>
    </location>
</feature>
<feature type="transmembrane region" description="Helical" evidence="2">
    <location>
        <begin position="363"/>
        <end position="386"/>
    </location>
</feature>
<feature type="compositionally biased region" description="Basic and acidic residues" evidence="1">
    <location>
        <begin position="129"/>
        <end position="175"/>
    </location>
</feature>
<name>A0A132NQV5_GIAIN</name>
<dbReference type="Proteomes" id="UP000070089">
    <property type="component" value="Unassembled WGS sequence"/>
</dbReference>
<feature type="compositionally biased region" description="Basic and acidic residues" evidence="1">
    <location>
        <begin position="224"/>
        <end position="241"/>
    </location>
</feature>
<keyword evidence="2" id="KW-1133">Transmembrane helix</keyword>
<keyword evidence="2" id="KW-0472">Membrane</keyword>
<feature type="transmembrane region" description="Helical" evidence="2">
    <location>
        <begin position="299"/>
        <end position="318"/>
    </location>
</feature>
<feature type="compositionally biased region" description="Polar residues" evidence="1">
    <location>
        <begin position="187"/>
        <end position="207"/>
    </location>
</feature>
<protein>
    <submittedName>
        <fullName evidence="3">Uncharacterized protein</fullName>
    </submittedName>
</protein>
<accession>A0A132NQV5</accession>
<feature type="transmembrane region" description="Helical" evidence="2">
    <location>
        <begin position="330"/>
        <end position="351"/>
    </location>
</feature>
<dbReference type="AlphaFoldDB" id="A0A132NQV5"/>
<evidence type="ECO:0000256" key="2">
    <source>
        <dbReference type="SAM" id="Phobius"/>
    </source>
</evidence>
<feature type="compositionally biased region" description="Basic and acidic residues" evidence="1">
    <location>
        <begin position="93"/>
        <end position="102"/>
    </location>
</feature>
<evidence type="ECO:0000313" key="3">
    <source>
        <dbReference type="EMBL" id="KWX12407.1"/>
    </source>
</evidence>
<sequence length="387" mass="44417">MASSGQWALSPYERRHTSNSFYSEHPGRSQTAGRQRHASGLTRYPADRSFDPSPSHRNMHRSHVQHSASEGHGSNRHREHHADSVSLSRSRSRGRDYDDYGRGMHSSNRGSHHSSRSGSLANSQTYSHSGDRERRGSRSRDYERGYSHTRDYDYESSRNRNRGRDRLQSHKEHEASRRRRRTDESEYSSTHSDARSDSGTGYSYSTHDSSEVYDSRNRSRKHGSLRDERGRGDRTDRDKNKSKAAKARHINSDCSPLTDPEDISRIAAFLLIVGAVFTLTAYILIVLVGRSGWRSPNFWFELLFYVFILVSIMLYAFNIQRVVDFLSRNFPFATSRIGYASVLMFLALRSWPRTWPVDVTNQIEVYIAGNICSLVGLVVAFSLYFIE</sequence>
<feature type="transmembrane region" description="Helical" evidence="2">
    <location>
        <begin position="266"/>
        <end position="287"/>
    </location>
</feature>
<evidence type="ECO:0000313" key="4">
    <source>
        <dbReference type="Proteomes" id="UP000070089"/>
    </source>
</evidence>
<feature type="compositionally biased region" description="Basic and acidic residues" evidence="1">
    <location>
        <begin position="208"/>
        <end position="217"/>
    </location>
</feature>
<evidence type="ECO:0000256" key="1">
    <source>
        <dbReference type="SAM" id="MobiDB-lite"/>
    </source>
</evidence>
<dbReference type="OrthoDB" id="10263083at2759"/>
<feature type="compositionally biased region" description="Polar residues" evidence="1">
    <location>
        <begin position="18"/>
        <end position="33"/>
    </location>
</feature>
<gene>
    <name evidence="3" type="ORF">QR46_3616</name>
</gene>
<reference evidence="3 4" key="1">
    <citation type="journal article" date="2015" name="Mol. Biochem. Parasitol.">
        <title>Identification of polymorphic genes for use in assemblage B genotyping assays through comparative genomics of multiple assemblage B Giardia duodenalis isolates.</title>
        <authorList>
            <person name="Wielinga C."/>
            <person name="Thompson R.C."/>
            <person name="Monis P."/>
            <person name="Ryan U."/>
        </authorList>
    </citation>
    <scope>NUCLEOTIDE SEQUENCE [LARGE SCALE GENOMIC DNA]</scope>
    <source>
        <strain evidence="3 4">BAH15c1</strain>
    </source>
</reference>
<keyword evidence="2" id="KW-0812">Transmembrane</keyword>
<dbReference type="EMBL" id="JXTI01000119">
    <property type="protein sequence ID" value="KWX12407.1"/>
    <property type="molecule type" value="Genomic_DNA"/>
</dbReference>
<organism evidence="3 4">
    <name type="scientific">Giardia duodenalis assemblage B</name>
    <dbReference type="NCBI Taxonomy" id="1394984"/>
    <lineage>
        <taxon>Eukaryota</taxon>
        <taxon>Metamonada</taxon>
        <taxon>Diplomonadida</taxon>
        <taxon>Hexamitidae</taxon>
        <taxon>Giardiinae</taxon>
        <taxon>Giardia</taxon>
    </lineage>
</organism>
<comment type="caution">
    <text evidence="3">The sequence shown here is derived from an EMBL/GenBank/DDBJ whole genome shotgun (WGS) entry which is preliminary data.</text>
</comment>